<evidence type="ECO:0000313" key="8">
    <source>
        <dbReference type="Proteomes" id="UP000601223"/>
    </source>
</evidence>
<evidence type="ECO:0000256" key="3">
    <source>
        <dbReference type="ARBA" id="ARBA00022679"/>
    </source>
</evidence>
<dbReference type="Proteomes" id="UP000601223">
    <property type="component" value="Unassembled WGS sequence"/>
</dbReference>
<dbReference type="CDD" id="cd00685">
    <property type="entry name" value="Trans_IPPS_HT"/>
    <property type="match status" value="1"/>
</dbReference>
<dbReference type="PANTHER" id="PTHR12001">
    <property type="entry name" value="GERANYLGERANYL PYROPHOSPHATE SYNTHASE"/>
    <property type="match status" value="1"/>
</dbReference>
<sequence length="360" mass="38291">MTLAPAPTPLAARIDAVLAGFVDGQRLLWPDEDLRPMLDSLRRFILSGGKRLRPAFCYWAWRGTAAPAEQADDQRAVTAGAALELFHCFALIHDDLIDDGTRRRGAPSLHEEFAAAHARAGWRGDARAFGRNTALLCGDLCAMWAEELLAGCPVEPVRLAQARRLFAVMRTEAVAGEYLEVVAQAMADFGPGAPARAARVVQLKTGRYSVVRPLQIGATLAGAPDAVLDGLAAYGEPLGEAFQLRDDVLGVFGDPARTGKSTLDDLRQGKPTQLLAEAYARADVRSRAVLSAHVGDPQLDEPGARLVREAVAGSGALAAVEERIAAARAESLRALDFLDLAPDARQALAGLAEFVASRSA</sequence>
<evidence type="ECO:0000256" key="4">
    <source>
        <dbReference type="ARBA" id="ARBA00022723"/>
    </source>
</evidence>
<dbReference type="PANTHER" id="PTHR12001:SF85">
    <property type="entry name" value="SHORT CHAIN ISOPRENYL DIPHOSPHATE SYNTHASE"/>
    <property type="match status" value="1"/>
</dbReference>
<reference evidence="7 8" key="1">
    <citation type="submission" date="2021-01" db="EMBL/GenBank/DDBJ databases">
        <title>Whole genome shotgun sequence of Catellatospora bangladeshensis NBRC 107357.</title>
        <authorList>
            <person name="Komaki H."/>
            <person name="Tamura T."/>
        </authorList>
    </citation>
    <scope>NUCLEOTIDE SEQUENCE [LARGE SCALE GENOMIC DNA]</scope>
    <source>
        <strain evidence="7 8">NBRC 107357</strain>
    </source>
</reference>
<dbReference type="Pfam" id="PF00348">
    <property type="entry name" value="polyprenyl_synt"/>
    <property type="match status" value="1"/>
</dbReference>
<dbReference type="SFLD" id="SFLDS00005">
    <property type="entry name" value="Isoprenoid_Synthase_Type_I"/>
    <property type="match status" value="1"/>
</dbReference>
<accession>A0A8J3JQV9</accession>
<evidence type="ECO:0000256" key="2">
    <source>
        <dbReference type="ARBA" id="ARBA00006706"/>
    </source>
</evidence>
<gene>
    <name evidence="7" type="ORF">Cba03nite_35380</name>
</gene>
<evidence type="ECO:0000256" key="1">
    <source>
        <dbReference type="ARBA" id="ARBA00001946"/>
    </source>
</evidence>
<keyword evidence="3 6" id="KW-0808">Transferase</keyword>
<dbReference type="PROSITE" id="PS00723">
    <property type="entry name" value="POLYPRENYL_SYNTHASE_1"/>
    <property type="match status" value="1"/>
</dbReference>
<dbReference type="InterPro" id="IPR008949">
    <property type="entry name" value="Isoprenoid_synthase_dom_sf"/>
</dbReference>
<comment type="cofactor">
    <cofactor evidence="1">
        <name>Mg(2+)</name>
        <dbReference type="ChEBI" id="CHEBI:18420"/>
    </cofactor>
</comment>
<protein>
    <submittedName>
        <fullName evidence="7">Geranylgeranyl pyrophosphate synthase</fullName>
    </submittedName>
</protein>
<comment type="similarity">
    <text evidence="2 6">Belongs to the FPP/GGPP synthase family.</text>
</comment>
<keyword evidence="5" id="KW-0460">Magnesium</keyword>
<organism evidence="7 8">
    <name type="scientific">Catellatospora bangladeshensis</name>
    <dbReference type="NCBI Taxonomy" id="310355"/>
    <lineage>
        <taxon>Bacteria</taxon>
        <taxon>Bacillati</taxon>
        <taxon>Actinomycetota</taxon>
        <taxon>Actinomycetes</taxon>
        <taxon>Micromonosporales</taxon>
        <taxon>Micromonosporaceae</taxon>
        <taxon>Catellatospora</taxon>
    </lineage>
</organism>
<dbReference type="EMBL" id="BONF01000019">
    <property type="protein sequence ID" value="GIF82189.1"/>
    <property type="molecule type" value="Genomic_DNA"/>
</dbReference>
<dbReference type="AlphaFoldDB" id="A0A8J3JQV9"/>
<evidence type="ECO:0000256" key="5">
    <source>
        <dbReference type="ARBA" id="ARBA00022842"/>
    </source>
</evidence>
<dbReference type="InterPro" id="IPR033749">
    <property type="entry name" value="Polyprenyl_synt_CS"/>
</dbReference>
<dbReference type="Gene3D" id="1.10.600.10">
    <property type="entry name" value="Farnesyl Diphosphate Synthase"/>
    <property type="match status" value="1"/>
</dbReference>
<keyword evidence="8" id="KW-1185">Reference proteome</keyword>
<comment type="caution">
    <text evidence="7">The sequence shown here is derived from an EMBL/GenBank/DDBJ whole genome shotgun (WGS) entry which is preliminary data.</text>
</comment>
<dbReference type="GO" id="GO:0008299">
    <property type="term" value="P:isoprenoid biosynthetic process"/>
    <property type="evidence" value="ECO:0007669"/>
    <property type="project" value="InterPro"/>
</dbReference>
<name>A0A8J3JQV9_9ACTN</name>
<dbReference type="InterPro" id="IPR000092">
    <property type="entry name" value="Polyprenyl_synt"/>
</dbReference>
<dbReference type="GO" id="GO:0004659">
    <property type="term" value="F:prenyltransferase activity"/>
    <property type="evidence" value="ECO:0007669"/>
    <property type="project" value="InterPro"/>
</dbReference>
<dbReference type="GO" id="GO:0046872">
    <property type="term" value="F:metal ion binding"/>
    <property type="evidence" value="ECO:0007669"/>
    <property type="project" value="UniProtKB-KW"/>
</dbReference>
<proteinExistence type="inferred from homology"/>
<dbReference type="SUPFAM" id="SSF48576">
    <property type="entry name" value="Terpenoid synthases"/>
    <property type="match status" value="1"/>
</dbReference>
<dbReference type="PROSITE" id="PS00444">
    <property type="entry name" value="POLYPRENYL_SYNTHASE_2"/>
    <property type="match status" value="1"/>
</dbReference>
<keyword evidence="4" id="KW-0479">Metal-binding</keyword>
<evidence type="ECO:0000313" key="7">
    <source>
        <dbReference type="EMBL" id="GIF82189.1"/>
    </source>
</evidence>
<evidence type="ECO:0000256" key="6">
    <source>
        <dbReference type="RuleBase" id="RU004466"/>
    </source>
</evidence>
<dbReference type="RefSeq" id="WP_203747025.1">
    <property type="nucleotide sequence ID" value="NZ_BONF01000019.1"/>
</dbReference>